<dbReference type="AlphaFoldDB" id="A0AA90K9R4"/>
<gene>
    <name evidence="1" type="ORF">POF50_019735</name>
</gene>
<accession>A0AA90K9R4</accession>
<dbReference type="Pfam" id="PF14022">
    <property type="entry name" value="DUF4238"/>
    <property type="match status" value="1"/>
</dbReference>
<proteinExistence type="predicted"/>
<evidence type="ECO:0000313" key="1">
    <source>
        <dbReference type="EMBL" id="MDI5971533.1"/>
    </source>
</evidence>
<organism evidence="1">
    <name type="scientific">Streptantibioticus silvisoli</name>
    <dbReference type="NCBI Taxonomy" id="2705255"/>
    <lineage>
        <taxon>Bacteria</taxon>
        <taxon>Bacillati</taxon>
        <taxon>Actinomycetota</taxon>
        <taxon>Actinomycetes</taxon>
        <taxon>Kitasatosporales</taxon>
        <taxon>Streptomycetaceae</taxon>
        <taxon>Streptantibioticus</taxon>
    </lineage>
</organism>
<dbReference type="InterPro" id="IPR025332">
    <property type="entry name" value="DUF4238"/>
</dbReference>
<sequence>MGDGKGGGMGWKVVKRVPNPWGQVPISGGGRSVVATVAGYMARVREEANRRDCVSRRHHYVPQSYLRAWSPDGRRVRVLDTRNGTERLQVVRDTCVKENFYRFTGGTEAHNQAEAMLAVIDDETARLLRTLYPWSPGDDFNFDDFMSLAVVLALQRNRTPQIRRYLAAIDTWQRERAAQTIRPLTAEGHVTALFESAFRAADEHSTRQLEIWDDPRHRFITSDQPVQLSDDAGQDYASLATSSHLWWPISPGRLVVLSTELKEVKVIRRVVDRATVDRVRRATVKGAESVIIAKPNDSDLPVGKRLNRRPQLRVDCSAVAPDERKCRVRFTWGYGTGTVDRACDPLCAMTGTNSGTGPAAR</sequence>
<dbReference type="EMBL" id="JABXJJ020000023">
    <property type="protein sequence ID" value="MDI5971533.1"/>
    <property type="molecule type" value="Genomic_DNA"/>
</dbReference>
<name>A0AA90K9R4_9ACTN</name>
<protein>
    <submittedName>
        <fullName evidence="1">DUF4238 domain-containing protein</fullName>
    </submittedName>
</protein>
<dbReference type="RefSeq" id="WP_282698856.1">
    <property type="nucleotide sequence ID" value="NZ_JABXJJ020000023.1"/>
</dbReference>
<reference evidence="1" key="1">
    <citation type="submission" date="2023-05" db="EMBL/GenBank/DDBJ databases">
        <title>Streptantibioticus silvisoli sp. nov., acidotolerant actinomycetes 1 from pine litter.</title>
        <authorList>
            <person name="Swiecimska M."/>
            <person name="Golinska P."/>
            <person name="Sangal V."/>
            <person name="Wachnowicz B."/>
            <person name="Goodfellow M."/>
        </authorList>
    </citation>
    <scope>NUCLEOTIDE SEQUENCE</scope>
    <source>
        <strain evidence="1">SL13</strain>
    </source>
</reference>
<comment type="caution">
    <text evidence="1">The sequence shown here is derived from an EMBL/GenBank/DDBJ whole genome shotgun (WGS) entry which is preliminary data.</text>
</comment>